<dbReference type="AlphaFoldDB" id="A0AAI9IB32"/>
<feature type="region of interest" description="Disordered" evidence="1">
    <location>
        <begin position="76"/>
        <end position="95"/>
    </location>
</feature>
<organism evidence="2 3">
    <name type="scientific">Herbaspirillum frisingense GSF30</name>
    <dbReference type="NCBI Taxonomy" id="864073"/>
    <lineage>
        <taxon>Bacteria</taxon>
        <taxon>Pseudomonadati</taxon>
        <taxon>Pseudomonadota</taxon>
        <taxon>Betaproteobacteria</taxon>
        <taxon>Burkholderiales</taxon>
        <taxon>Oxalobacteraceae</taxon>
        <taxon>Herbaspirillum</taxon>
    </lineage>
</organism>
<dbReference type="Proteomes" id="UP000006772">
    <property type="component" value="Unassembled WGS sequence"/>
</dbReference>
<comment type="caution">
    <text evidence="2">The sequence shown here is derived from an EMBL/GenBank/DDBJ whole genome shotgun (WGS) entry which is preliminary data.</text>
</comment>
<gene>
    <name evidence="2" type="ORF">HFRIS_020321</name>
</gene>
<proteinExistence type="predicted"/>
<evidence type="ECO:0000313" key="3">
    <source>
        <dbReference type="Proteomes" id="UP000006772"/>
    </source>
</evidence>
<name>A0AAI9IB32_9BURK</name>
<evidence type="ECO:0000256" key="1">
    <source>
        <dbReference type="SAM" id="MobiDB-lite"/>
    </source>
</evidence>
<accession>A0AAI9IB32</accession>
<sequence>MTKTLSSSQPRESNWRYLMAIALASLLHLALAWWLTHATAPRVRAHGVERESRSITVVLVPSATASPALSLRGEPAELSPVPRRRASRAAVLPRPSTVSPTTALVQLESNGLKQASDATQSLATSASPAVLGSDSRASIGAPLILPDHYRDTQPRQKSYAEMANEQLNPGGPRNSLAEGIKKAVVPECTSGGGLLGLPVIIYKTVNGKCR</sequence>
<protein>
    <submittedName>
        <fullName evidence="2">Uncharacterized protein</fullName>
    </submittedName>
</protein>
<evidence type="ECO:0000313" key="2">
    <source>
        <dbReference type="EMBL" id="EOA02898.1"/>
    </source>
</evidence>
<reference evidence="2 3" key="1">
    <citation type="journal article" date="2013" name="Front. Microbiol.">
        <title>The genome of the endophytic bacterium H. frisingense GSF30(T) identifies diverse strategies in the Herbaspirillum genus to interact with plants.</title>
        <authorList>
            <person name="Straub D."/>
            <person name="Rothballer M."/>
            <person name="Hartmann A."/>
            <person name="Ludewig U."/>
        </authorList>
    </citation>
    <scope>NUCLEOTIDE SEQUENCE [LARGE SCALE GENOMIC DNA]</scope>
    <source>
        <strain evidence="2 3">GSF30</strain>
    </source>
</reference>
<dbReference type="EMBL" id="AEEC02000037">
    <property type="protein sequence ID" value="EOA02898.1"/>
    <property type="molecule type" value="Genomic_DNA"/>
</dbReference>